<reference evidence="3" key="1">
    <citation type="submission" date="2014-09" db="EMBL/GenBank/DDBJ databases">
        <authorList>
            <person name="Sharma Rahul"/>
            <person name="Thines Marco"/>
        </authorList>
    </citation>
    <scope>NUCLEOTIDE SEQUENCE [LARGE SCALE GENOMIC DNA]</scope>
</reference>
<proteinExistence type="predicted"/>
<evidence type="ECO:0000313" key="3">
    <source>
        <dbReference type="Proteomes" id="UP000054928"/>
    </source>
</evidence>
<accession>A0A0P1B3W9</accession>
<organism evidence="2 3">
    <name type="scientific">Plasmopara halstedii</name>
    <name type="common">Downy mildew of sunflower</name>
    <dbReference type="NCBI Taxonomy" id="4781"/>
    <lineage>
        <taxon>Eukaryota</taxon>
        <taxon>Sar</taxon>
        <taxon>Stramenopiles</taxon>
        <taxon>Oomycota</taxon>
        <taxon>Peronosporomycetes</taxon>
        <taxon>Peronosporales</taxon>
        <taxon>Peronosporaceae</taxon>
        <taxon>Plasmopara</taxon>
    </lineage>
</organism>
<protein>
    <submittedName>
        <fullName evidence="2">Uncharacterized protein</fullName>
    </submittedName>
</protein>
<keyword evidence="3" id="KW-1185">Reference proteome</keyword>
<dbReference type="RefSeq" id="XP_024584967.1">
    <property type="nucleotide sequence ID" value="XM_024719694.2"/>
</dbReference>
<name>A0A0P1B3W9_PLAHL</name>
<keyword evidence="1" id="KW-1133">Transmembrane helix</keyword>
<dbReference type="EMBL" id="CCYD01002939">
    <property type="protein sequence ID" value="CEG48598.1"/>
    <property type="molecule type" value="Genomic_DNA"/>
</dbReference>
<feature type="transmembrane region" description="Helical" evidence="1">
    <location>
        <begin position="48"/>
        <end position="64"/>
    </location>
</feature>
<evidence type="ECO:0000256" key="1">
    <source>
        <dbReference type="SAM" id="Phobius"/>
    </source>
</evidence>
<dbReference type="GeneID" id="36410196"/>
<sequence length="73" mass="7917">MSAKYFQKKIKTPIIAITSLLGLLHIDVMTLGSKGSSSSTSWFDELNALEPIMCVVVSCLVVILQSSSIQMIV</sequence>
<dbReference type="AlphaFoldDB" id="A0A0P1B3W9"/>
<dbReference type="Proteomes" id="UP000054928">
    <property type="component" value="Unassembled WGS sequence"/>
</dbReference>
<keyword evidence="1" id="KW-0472">Membrane</keyword>
<keyword evidence="1" id="KW-0812">Transmembrane</keyword>
<evidence type="ECO:0000313" key="2">
    <source>
        <dbReference type="EMBL" id="CEG48598.1"/>
    </source>
</evidence>